<dbReference type="Pfam" id="PF01266">
    <property type="entry name" value="DAO"/>
    <property type="match status" value="1"/>
</dbReference>
<evidence type="ECO:0000256" key="1">
    <source>
        <dbReference type="ARBA" id="ARBA00023002"/>
    </source>
</evidence>
<gene>
    <name evidence="3" type="ORF">MMUR_28970</name>
</gene>
<feature type="domain" description="FAD dependent oxidoreductase" evidence="2">
    <location>
        <begin position="20"/>
        <end position="250"/>
    </location>
</feature>
<sequence>MTDNSGDSADPDESPSHMFDVVVVVGGIAGVSLAYELAGDRRVALVETEFVLGYHATSRSATMFLETYGGLDVRALTKGSRTFLEDPPDYFVGPLMSPRPLLQFAVPGHGDRVRELRSSTEGLELLETDEIRAICPYVRPGAIEIGLHETRTQELDANALLQGFMAGMRRRGAEVFKNAPAMRLEQTSSGWRVHIPRLTLGASLVVNAAGAWADLTALSAGLSPIGLIPRRRTAFTISTDGSPRDVTASDPLLYNIDEPSTSNPKVNNYFALQRIAPHVNPATPNPTTSRSLAHSNAFKRSPLCTRDRCEHPGPVCEHSAPTATW</sequence>
<name>A0A7I9WLZ8_9MYCO</name>
<comment type="caution">
    <text evidence="3">The sequence shown here is derived from an EMBL/GenBank/DDBJ whole genome shotgun (WGS) entry which is preliminary data.</text>
</comment>
<organism evidence="3 4">
    <name type="scientific">Mycolicibacterium murale</name>
    <dbReference type="NCBI Taxonomy" id="182220"/>
    <lineage>
        <taxon>Bacteria</taxon>
        <taxon>Bacillati</taxon>
        <taxon>Actinomycetota</taxon>
        <taxon>Actinomycetes</taxon>
        <taxon>Mycobacteriales</taxon>
        <taxon>Mycobacteriaceae</taxon>
        <taxon>Mycolicibacterium</taxon>
    </lineage>
</organism>
<dbReference type="GO" id="GO:0016491">
    <property type="term" value="F:oxidoreductase activity"/>
    <property type="evidence" value="ECO:0007669"/>
    <property type="project" value="UniProtKB-KW"/>
</dbReference>
<dbReference type="EMBL" id="BLKT01000003">
    <property type="protein sequence ID" value="GFG58761.1"/>
    <property type="molecule type" value="Genomic_DNA"/>
</dbReference>
<evidence type="ECO:0000313" key="3">
    <source>
        <dbReference type="EMBL" id="GFG58761.1"/>
    </source>
</evidence>
<dbReference type="SUPFAM" id="SSF51905">
    <property type="entry name" value="FAD/NAD(P)-binding domain"/>
    <property type="match status" value="1"/>
</dbReference>
<dbReference type="AlphaFoldDB" id="A0A7I9WLZ8"/>
<dbReference type="Proteomes" id="UP000465241">
    <property type="component" value="Unassembled WGS sequence"/>
</dbReference>
<evidence type="ECO:0000259" key="2">
    <source>
        <dbReference type="Pfam" id="PF01266"/>
    </source>
</evidence>
<dbReference type="PANTHER" id="PTHR13847:SF287">
    <property type="entry name" value="FAD-DEPENDENT OXIDOREDUCTASE DOMAIN-CONTAINING PROTEIN 1"/>
    <property type="match status" value="1"/>
</dbReference>
<reference evidence="3 4" key="1">
    <citation type="journal article" date="2019" name="Emerg. Microbes Infect.">
        <title>Comprehensive subspecies identification of 175 nontuberculous mycobacteria species based on 7547 genomic profiles.</title>
        <authorList>
            <person name="Matsumoto Y."/>
            <person name="Kinjo T."/>
            <person name="Motooka D."/>
            <person name="Nabeya D."/>
            <person name="Jung N."/>
            <person name="Uechi K."/>
            <person name="Horii T."/>
            <person name="Iida T."/>
            <person name="Fujita J."/>
            <person name="Nakamura S."/>
        </authorList>
    </citation>
    <scope>NUCLEOTIDE SEQUENCE [LARGE SCALE GENOMIC DNA]</scope>
    <source>
        <strain evidence="3 4">JCM 13392</strain>
    </source>
</reference>
<dbReference type="GO" id="GO:0005737">
    <property type="term" value="C:cytoplasm"/>
    <property type="evidence" value="ECO:0007669"/>
    <property type="project" value="TreeGrafter"/>
</dbReference>
<dbReference type="Gene3D" id="3.50.50.60">
    <property type="entry name" value="FAD/NAD(P)-binding domain"/>
    <property type="match status" value="1"/>
</dbReference>
<keyword evidence="1" id="KW-0560">Oxidoreductase</keyword>
<keyword evidence="4" id="KW-1185">Reference proteome</keyword>
<protein>
    <recommendedName>
        <fullName evidence="2">FAD dependent oxidoreductase domain-containing protein</fullName>
    </recommendedName>
</protein>
<evidence type="ECO:0000313" key="4">
    <source>
        <dbReference type="Proteomes" id="UP000465241"/>
    </source>
</evidence>
<accession>A0A7I9WLZ8</accession>
<dbReference type="PANTHER" id="PTHR13847">
    <property type="entry name" value="SARCOSINE DEHYDROGENASE-RELATED"/>
    <property type="match status" value="1"/>
</dbReference>
<proteinExistence type="predicted"/>
<dbReference type="InterPro" id="IPR006076">
    <property type="entry name" value="FAD-dep_OxRdtase"/>
</dbReference>
<dbReference type="InterPro" id="IPR036188">
    <property type="entry name" value="FAD/NAD-bd_sf"/>
</dbReference>
<dbReference type="Gene3D" id="3.30.9.10">
    <property type="entry name" value="D-Amino Acid Oxidase, subunit A, domain 2"/>
    <property type="match status" value="1"/>
</dbReference>